<evidence type="ECO:0000256" key="7">
    <source>
        <dbReference type="ARBA" id="ARBA00011893"/>
    </source>
</evidence>
<evidence type="ECO:0000313" key="15">
    <source>
        <dbReference type="Proteomes" id="UP001204953"/>
    </source>
</evidence>
<comment type="pathway">
    <text evidence="4 12">Purine metabolism; AMP biosynthesis via salvage pathway; AMP from adenine: step 1/1.</text>
</comment>
<dbReference type="AlphaFoldDB" id="A0AAE3GRC4"/>
<evidence type="ECO:0000256" key="4">
    <source>
        <dbReference type="ARBA" id="ARBA00004659"/>
    </source>
</evidence>
<dbReference type="Pfam" id="PF00156">
    <property type="entry name" value="Pribosyltran"/>
    <property type="match status" value="1"/>
</dbReference>
<proteinExistence type="inferred from homology"/>
<dbReference type="EMBL" id="JAMZMM010000006">
    <property type="protein sequence ID" value="MCP2727117.1"/>
    <property type="molecule type" value="Genomic_DNA"/>
</dbReference>
<dbReference type="GO" id="GO:0006168">
    <property type="term" value="P:adenine salvage"/>
    <property type="evidence" value="ECO:0007669"/>
    <property type="project" value="InterPro"/>
</dbReference>
<evidence type="ECO:0000256" key="3">
    <source>
        <dbReference type="ARBA" id="ARBA00004496"/>
    </source>
</evidence>
<dbReference type="GO" id="GO:0044209">
    <property type="term" value="P:AMP salvage"/>
    <property type="evidence" value="ECO:0007669"/>
    <property type="project" value="UniProtKB-UniRule"/>
</dbReference>
<dbReference type="NCBIfam" id="TIGR01090">
    <property type="entry name" value="apt"/>
    <property type="match status" value="1"/>
</dbReference>
<comment type="subunit">
    <text evidence="6 12">Homodimer.</text>
</comment>
<dbReference type="InterPro" id="IPR005764">
    <property type="entry name" value="Ade_phspho_trans"/>
</dbReference>
<evidence type="ECO:0000256" key="12">
    <source>
        <dbReference type="HAMAP-Rule" id="MF_00004"/>
    </source>
</evidence>
<comment type="subcellular location">
    <subcellularLocation>
        <location evidence="3 12">Cytoplasm</location>
    </subcellularLocation>
</comment>
<evidence type="ECO:0000256" key="6">
    <source>
        <dbReference type="ARBA" id="ARBA00011738"/>
    </source>
</evidence>
<gene>
    <name evidence="12" type="primary">apt</name>
    <name evidence="14" type="ORF">NJ959_01335</name>
</gene>
<dbReference type="GO" id="GO:0006166">
    <property type="term" value="P:purine ribonucleoside salvage"/>
    <property type="evidence" value="ECO:0007669"/>
    <property type="project" value="UniProtKB-UniRule"/>
</dbReference>
<keyword evidence="15" id="KW-1185">Reference proteome</keyword>
<evidence type="ECO:0000256" key="1">
    <source>
        <dbReference type="ARBA" id="ARBA00000868"/>
    </source>
</evidence>
<evidence type="ECO:0000256" key="10">
    <source>
        <dbReference type="ARBA" id="ARBA00022679"/>
    </source>
</evidence>
<comment type="catalytic activity">
    <reaction evidence="1 12">
        <text>AMP + diphosphate = 5-phospho-alpha-D-ribose 1-diphosphate + adenine</text>
        <dbReference type="Rhea" id="RHEA:16609"/>
        <dbReference type="ChEBI" id="CHEBI:16708"/>
        <dbReference type="ChEBI" id="CHEBI:33019"/>
        <dbReference type="ChEBI" id="CHEBI:58017"/>
        <dbReference type="ChEBI" id="CHEBI:456215"/>
        <dbReference type="EC" id="2.4.2.7"/>
    </reaction>
</comment>
<dbReference type="HAMAP" id="MF_00004">
    <property type="entry name" value="Aden_phosphoribosyltr"/>
    <property type="match status" value="1"/>
</dbReference>
<dbReference type="PANTHER" id="PTHR32315:SF3">
    <property type="entry name" value="ADENINE PHOSPHORIBOSYLTRANSFERASE"/>
    <property type="match status" value="1"/>
</dbReference>
<comment type="caution">
    <text evidence="14">The sequence shown here is derived from an EMBL/GenBank/DDBJ whole genome shotgun (WGS) entry which is preliminary data.</text>
</comment>
<evidence type="ECO:0000256" key="8">
    <source>
        <dbReference type="ARBA" id="ARBA00022490"/>
    </source>
</evidence>
<keyword evidence="11 12" id="KW-0660">Purine salvage</keyword>
<keyword evidence="8 12" id="KW-0963">Cytoplasm</keyword>
<comment type="similarity">
    <text evidence="5 12">Belongs to the purine/pyrimidine phosphoribosyltransferase family.</text>
</comment>
<evidence type="ECO:0000256" key="11">
    <source>
        <dbReference type="ARBA" id="ARBA00022726"/>
    </source>
</evidence>
<dbReference type="Gene3D" id="3.40.50.2020">
    <property type="match status" value="1"/>
</dbReference>
<comment type="function">
    <text evidence="2 12">Catalyzes a salvage reaction resulting in the formation of AMP, that is energically less costly than de novo synthesis.</text>
</comment>
<dbReference type="SUPFAM" id="SSF53271">
    <property type="entry name" value="PRTase-like"/>
    <property type="match status" value="1"/>
</dbReference>
<evidence type="ECO:0000256" key="2">
    <source>
        <dbReference type="ARBA" id="ARBA00003968"/>
    </source>
</evidence>
<dbReference type="GO" id="GO:0003999">
    <property type="term" value="F:adenine phosphoribosyltransferase activity"/>
    <property type="evidence" value="ECO:0007669"/>
    <property type="project" value="UniProtKB-UniRule"/>
</dbReference>
<dbReference type="EC" id="2.4.2.7" evidence="7 12"/>
<organism evidence="14 15">
    <name type="scientific">Limnofasciculus baicalensis BBK-W-15</name>
    <dbReference type="NCBI Taxonomy" id="2699891"/>
    <lineage>
        <taxon>Bacteria</taxon>
        <taxon>Bacillati</taxon>
        <taxon>Cyanobacteriota</taxon>
        <taxon>Cyanophyceae</taxon>
        <taxon>Coleofasciculales</taxon>
        <taxon>Coleofasciculaceae</taxon>
        <taxon>Limnofasciculus</taxon>
        <taxon>Limnofasciculus baicalensis</taxon>
    </lineage>
</organism>
<dbReference type="GO" id="GO:0016208">
    <property type="term" value="F:AMP binding"/>
    <property type="evidence" value="ECO:0007669"/>
    <property type="project" value="TreeGrafter"/>
</dbReference>
<dbReference type="InterPro" id="IPR029057">
    <property type="entry name" value="PRTase-like"/>
</dbReference>
<keyword evidence="9 12" id="KW-0328">Glycosyltransferase</keyword>
<name>A0AAE3GRC4_9CYAN</name>
<dbReference type="InterPro" id="IPR000836">
    <property type="entry name" value="PRTase_dom"/>
</dbReference>
<evidence type="ECO:0000256" key="9">
    <source>
        <dbReference type="ARBA" id="ARBA00022676"/>
    </source>
</evidence>
<protein>
    <recommendedName>
        <fullName evidence="7 12">Adenine phosphoribosyltransferase</fullName>
        <shortName evidence="12">APRT</shortName>
        <ecNumber evidence="7 12">2.4.2.7</ecNumber>
    </recommendedName>
</protein>
<dbReference type="Proteomes" id="UP001204953">
    <property type="component" value="Unassembled WGS sequence"/>
</dbReference>
<dbReference type="InterPro" id="IPR050054">
    <property type="entry name" value="UPRTase/APRTase"/>
</dbReference>
<sequence length="172" mass="18747">MDLKSLIRDIPDFPKPGILFRDITSLLRNPEGLRYTIDTLTQKCKDAGLAPDYVVGMESRGFIFGSPLAYQLGAGFIPVRKPGKLPGAVHTIEYDLEYGTDRLEIHQDAFDPGSRVLIVDDLIATGGTAGATAQLIQQTGSELVGFGFIIELKDLGGRQKLPDVPILTLVEY</sequence>
<dbReference type="NCBIfam" id="NF002634">
    <property type="entry name" value="PRK02304.1-3"/>
    <property type="match status" value="1"/>
</dbReference>
<dbReference type="PANTHER" id="PTHR32315">
    <property type="entry name" value="ADENINE PHOSPHORIBOSYLTRANSFERASE"/>
    <property type="match status" value="1"/>
</dbReference>
<evidence type="ECO:0000313" key="14">
    <source>
        <dbReference type="EMBL" id="MCP2727117.1"/>
    </source>
</evidence>
<reference evidence="14" key="1">
    <citation type="submission" date="2022-06" db="EMBL/GenBank/DDBJ databases">
        <title>New cyanobacteria of genus Symplocastrum in benthos of Lake Baikal.</title>
        <authorList>
            <person name="Sorokovikova E."/>
            <person name="Tikhonova I."/>
            <person name="Krasnopeev A."/>
            <person name="Evseev P."/>
            <person name="Gladkikh A."/>
            <person name="Belykh O."/>
        </authorList>
    </citation>
    <scope>NUCLEOTIDE SEQUENCE</scope>
    <source>
        <strain evidence="14">BBK-W-15</strain>
    </source>
</reference>
<keyword evidence="10 12" id="KW-0808">Transferase</keyword>
<dbReference type="FunFam" id="3.40.50.2020:FF:000004">
    <property type="entry name" value="Adenine phosphoribosyltransferase"/>
    <property type="match status" value="1"/>
</dbReference>
<dbReference type="GO" id="GO:0002055">
    <property type="term" value="F:adenine binding"/>
    <property type="evidence" value="ECO:0007669"/>
    <property type="project" value="TreeGrafter"/>
</dbReference>
<dbReference type="RefSeq" id="WP_254009938.1">
    <property type="nucleotide sequence ID" value="NZ_JAMZMM010000006.1"/>
</dbReference>
<dbReference type="CDD" id="cd06223">
    <property type="entry name" value="PRTases_typeI"/>
    <property type="match status" value="1"/>
</dbReference>
<accession>A0AAE3GRC4</accession>
<dbReference type="NCBIfam" id="NF002636">
    <property type="entry name" value="PRK02304.1-5"/>
    <property type="match status" value="1"/>
</dbReference>
<evidence type="ECO:0000256" key="5">
    <source>
        <dbReference type="ARBA" id="ARBA00008391"/>
    </source>
</evidence>
<evidence type="ECO:0000259" key="13">
    <source>
        <dbReference type="Pfam" id="PF00156"/>
    </source>
</evidence>
<dbReference type="GO" id="GO:0005737">
    <property type="term" value="C:cytoplasm"/>
    <property type="evidence" value="ECO:0007669"/>
    <property type="project" value="UniProtKB-SubCell"/>
</dbReference>
<feature type="domain" description="Phosphoribosyltransferase" evidence="13">
    <location>
        <begin position="24"/>
        <end position="150"/>
    </location>
</feature>